<reference evidence="5" key="1">
    <citation type="submission" date="2022-11" db="EMBL/GenBank/DDBJ databases">
        <authorList>
            <person name="Kikuchi T."/>
        </authorList>
    </citation>
    <scope>NUCLEOTIDE SEQUENCE</scope>
    <source>
        <strain evidence="5">PS1010</strain>
    </source>
</reference>
<dbReference type="SMART" id="SM00360">
    <property type="entry name" value="RRM"/>
    <property type="match status" value="1"/>
</dbReference>
<dbReference type="InterPro" id="IPR012677">
    <property type="entry name" value="Nucleotide-bd_a/b_plait_sf"/>
</dbReference>
<evidence type="ECO:0000256" key="2">
    <source>
        <dbReference type="PROSITE-ProRule" id="PRU00176"/>
    </source>
</evidence>
<dbReference type="InterPro" id="IPR035979">
    <property type="entry name" value="RBD_domain_sf"/>
</dbReference>
<feature type="domain" description="RRM" evidence="4">
    <location>
        <begin position="6"/>
        <end position="90"/>
    </location>
</feature>
<feature type="compositionally biased region" description="Basic and acidic residues" evidence="3">
    <location>
        <begin position="149"/>
        <end position="163"/>
    </location>
</feature>
<sequence length="211" mass="22893">MADGQFKAYVGNLPYDAIASDVETILAHCDFDEETIRKFDIHLVHDREDGRFKGFGYVTFLDEDQLNKALQTLNGTDFDGRTLKVNRATQRDRGNRNGGNGGGRSGGGQHGGERRGGDGRGGRGGGGFRGGNRDGGHRDGGRNRHNRKSQSDEHEGERRKSENGDAAPPSGPPAERPRLNLAPRTTDPAELAARKAQEEKEAADRLAKIFG</sequence>
<dbReference type="PANTHER" id="PTHR23236">
    <property type="entry name" value="EUKARYOTIC TRANSLATION INITIATION FACTOR 4B/4H"/>
    <property type="match status" value="1"/>
</dbReference>
<dbReference type="InterPro" id="IPR000504">
    <property type="entry name" value="RRM_dom"/>
</dbReference>
<gene>
    <name evidence="5" type="ORF">CAMP_LOCUS6787</name>
</gene>
<feature type="compositionally biased region" description="Basic and acidic residues" evidence="3">
    <location>
        <begin position="131"/>
        <end position="142"/>
    </location>
</feature>
<evidence type="ECO:0000259" key="4">
    <source>
        <dbReference type="PROSITE" id="PS50102"/>
    </source>
</evidence>
<dbReference type="PANTHER" id="PTHR23236:SF11">
    <property type="entry name" value="EUKARYOTIC TRANSLATION INITIATION FACTOR 4H"/>
    <property type="match status" value="1"/>
</dbReference>
<feature type="region of interest" description="Disordered" evidence="3">
    <location>
        <begin position="81"/>
        <end position="211"/>
    </location>
</feature>
<evidence type="ECO:0000256" key="3">
    <source>
        <dbReference type="SAM" id="MobiDB-lite"/>
    </source>
</evidence>
<proteinExistence type="predicted"/>
<name>A0A9P1IGE9_9PELO</name>
<dbReference type="EMBL" id="CANHGI010000003">
    <property type="protein sequence ID" value="CAI5444150.1"/>
    <property type="molecule type" value="Genomic_DNA"/>
</dbReference>
<dbReference type="Pfam" id="PF00076">
    <property type="entry name" value="RRM_1"/>
    <property type="match status" value="1"/>
</dbReference>
<feature type="compositionally biased region" description="Gly residues" evidence="3">
    <location>
        <begin position="96"/>
        <end position="110"/>
    </location>
</feature>
<accession>A0A9P1IGE9</accession>
<dbReference type="GO" id="GO:0003723">
    <property type="term" value="F:RNA binding"/>
    <property type="evidence" value="ECO:0007669"/>
    <property type="project" value="UniProtKB-UniRule"/>
</dbReference>
<dbReference type="SUPFAM" id="SSF54928">
    <property type="entry name" value="RNA-binding domain, RBD"/>
    <property type="match status" value="1"/>
</dbReference>
<evidence type="ECO:0000256" key="1">
    <source>
        <dbReference type="ARBA" id="ARBA00022884"/>
    </source>
</evidence>
<organism evidence="5 6">
    <name type="scientific">Caenorhabditis angaria</name>
    <dbReference type="NCBI Taxonomy" id="860376"/>
    <lineage>
        <taxon>Eukaryota</taxon>
        <taxon>Metazoa</taxon>
        <taxon>Ecdysozoa</taxon>
        <taxon>Nematoda</taxon>
        <taxon>Chromadorea</taxon>
        <taxon>Rhabditida</taxon>
        <taxon>Rhabditina</taxon>
        <taxon>Rhabditomorpha</taxon>
        <taxon>Rhabditoidea</taxon>
        <taxon>Rhabditidae</taxon>
        <taxon>Peloderinae</taxon>
        <taxon>Caenorhabditis</taxon>
    </lineage>
</organism>
<feature type="compositionally biased region" description="Basic and acidic residues" evidence="3">
    <location>
        <begin position="192"/>
        <end position="211"/>
    </location>
</feature>
<protein>
    <recommendedName>
        <fullName evidence="4">RRM domain-containing protein</fullName>
    </recommendedName>
</protein>
<feature type="compositionally biased region" description="Basic and acidic residues" evidence="3">
    <location>
        <begin position="111"/>
        <end position="121"/>
    </location>
</feature>
<dbReference type="PROSITE" id="PS50102">
    <property type="entry name" value="RRM"/>
    <property type="match status" value="1"/>
</dbReference>
<dbReference type="Proteomes" id="UP001152747">
    <property type="component" value="Unassembled WGS sequence"/>
</dbReference>
<evidence type="ECO:0000313" key="5">
    <source>
        <dbReference type="EMBL" id="CAI5444150.1"/>
    </source>
</evidence>
<keyword evidence="6" id="KW-1185">Reference proteome</keyword>
<comment type="caution">
    <text evidence="5">The sequence shown here is derived from an EMBL/GenBank/DDBJ whole genome shotgun (WGS) entry which is preliminary data.</text>
</comment>
<evidence type="ECO:0000313" key="6">
    <source>
        <dbReference type="Proteomes" id="UP001152747"/>
    </source>
</evidence>
<dbReference type="Gene3D" id="3.30.70.330">
    <property type="match status" value="1"/>
</dbReference>
<dbReference type="AlphaFoldDB" id="A0A9P1IGE9"/>
<dbReference type="OrthoDB" id="48651at2759"/>
<keyword evidence="1 2" id="KW-0694">RNA-binding</keyword>